<dbReference type="NCBIfam" id="NF040521">
    <property type="entry name" value="C45_proenzyme"/>
    <property type="match status" value="1"/>
</dbReference>
<gene>
    <name evidence="1" type="ORF">ASJ80_07955</name>
</gene>
<dbReference type="Proteomes" id="UP000217784">
    <property type="component" value="Unassembled WGS sequence"/>
</dbReference>
<dbReference type="EMBL" id="LMVM01000002">
    <property type="protein sequence ID" value="PAV05659.1"/>
    <property type="molecule type" value="Genomic_DNA"/>
</dbReference>
<dbReference type="InterPro" id="IPR029055">
    <property type="entry name" value="Ntn_hydrolases_N"/>
</dbReference>
<name>A0A2A2H8A6_METBR</name>
<comment type="caution">
    <text evidence="1">The sequence shown here is derived from an EMBL/GenBank/DDBJ whole genome shotgun (WGS) entry which is preliminary data.</text>
</comment>
<evidence type="ECO:0008006" key="3">
    <source>
        <dbReference type="Google" id="ProtNLM"/>
    </source>
</evidence>
<protein>
    <recommendedName>
        <fullName evidence="3">Peptidase C45</fullName>
    </recommendedName>
</protein>
<proteinExistence type="predicted"/>
<keyword evidence="2" id="KW-1185">Reference proteome</keyword>
<dbReference type="AlphaFoldDB" id="A0A2A2H8A6"/>
<dbReference type="PANTHER" id="PTHR35190:SF1">
    <property type="entry name" value="PEPTIDASE C45 HYDROLASE DOMAIN-CONTAINING PROTEIN"/>
    <property type="match status" value="1"/>
</dbReference>
<dbReference type="InterPro" id="IPR047803">
    <property type="entry name" value="DCD1A/B-like"/>
</dbReference>
<dbReference type="Gene3D" id="3.60.60.10">
    <property type="entry name" value="Penicillin V Acylase, Chain A"/>
    <property type="match status" value="1"/>
</dbReference>
<sequence>MIKTAKPEEELNLIAEEGNGKLYECKGFLVPVLSGSSREMGTQYGTMMVESMQKAYDVLVKPAFKSGVLADEDAKVWAERAVSTFSNHNREFYKGLEKSTGWSQVKIGILDQLMEFGAYQAALHTFSGCTSIFAWKNFSKDGHMYIGRNMDWSMQYNEFPQVLTVINPDDGRYRYASIGWPGIYCALTALNEHGVYLDVHDGTSMGGIVIYKDRPPITGILSDIISDTASVEGLIKRLNGTNCSASLILNLADESSAASMECSSLGGNRVRLSDNNSMVAVNSFLNPDWGIHRRDTLSHSLERLSNMTRRLDENKGSIDVKKTCELMDLPLFEADGTIGKGCTKPTKIDIDQTTHQVVTDVSKRKIWLKVPNPDYFVDWTPFDLKTLWR</sequence>
<evidence type="ECO:0000313" key="1">
    <source>
        <dbReference type="EMBL" id="PAV05659.1"/>
    </source>
</evidence>
<dbReference type="InterPro" id="IPR047794">
    <property type="entry name" value="C45_proenzyme-like"/>
</dbReference>
<dbReference type="OrthoDB" id="115254at2157"/>
<organism evidence="1 2">
    <name type="scientific">Methanobacterium bryantii</name>
    <dbReference type="NCBI Taxonomy" id="2161"/>
    <lineage>
        <taxon>Archaea</taxon>
        <taxon>Methanobacteriati</taxon>
        <taxon>Methanobacteriota</taxon>
        <taxon>Methanomada group</taxon>
        <taxon>Methanobacteria</taxon>
        <taxon>Methanobacteriales</taxon>
        <taxon>Methanobacteriaceae</taxon>
        <taxon>Methanobacterium</taxon>
    </lineage>
</organism>
<accession>A0A2A2H8A6</accession>
<dbReference type="RefSeq" id="WP_069584074.1">
    <property type="nucleotide sequence ID" value="NZ_LMVM01000002.1"/>
</dbReference>
<dbReference type="PANTHER" id="PTHR35190">
    <property type="entry name" value="PROTEIN DCD1B"/>
    <property type="match status" value="1"/>
</dbReference>
<evidence type="ECO:0000313" key="2">
    <source>
        <dbReference type="Proteomes" id="UP000217784"/>
    </source>
</evidence>
<reference evidence="1 2" key="1">
    <citation type="journal article" date="2017" name="BMC Genomics">
        <title>Genomic analysis of methanogenic archaea reveals a shift towards energy conservation.</title>
        <authorList>
            <person name="Gilmore S.P."/>
            <person name="Henske J.K."/>
            <person name="Sexton J.A."/>
            <person name="Solomon K.V."/>
            <person name="Seppala S."/>
            <person name="Yoo J.I."/>
            <person name="Huyett L.M."/>
            <person name="Pressman A."/>
            <person name="Cogan J.Z."/>
            <person name="Kivenson V."/>
            <person name="Peng X."/>
            <person name="Tan Y."/>
            <person name="Valentine D.L."/>
            <person name="O'Malley M.A."/>
        </authorList>
    </citation>
    <scope>NUCLEOTIDE SEQUENCE [LARGE SCALE GENOMIC DNA]</scope>
    <source>
        <strain evidence="1 2">M.o.H.</strain>
    </source>
</reference>
<dbReference type="SUPFAM" id="SSF56235">
    <property type="entry name" value="N-terminal nucleophile aminohydrolases (Ntn hydrolases)"/>
    <property type="match status" value="1"/>
</dbReference>